<dbReference type="AlphaFoldDB" id="A0A963YUV2"/>
<dbReference type="RefSeq" id="WP_227323092.1">
    <property type="nucleotide sequence ID" value="NZ_JAESVB010000013.1"/>
</dbReference>
<dbReference type="Gene3D" id="1.10.10.10">
    <property type="entry name" value="Winged helix-like DNA-binding domain superfamily/Winged helix DNA-binding domain"/>
    <property type="match status" value="1"/>
</dbReference>
<feature type="compositionally biased region" description="Basic and acidic residues" evidence="1">
    <location>
        <begin position="9"/>
        <end position="28"/>
    </location>
</feature>
<organism evidence="2 3">
    <name type="scientific">Acidisoma silvae</name>
    <dbReference type="NCBI Taxonomy" id="2802396"/>
    <lineage>
        <taxon>Bacteria</taxon>
        <taxon>Pseudomonadati</taxon>
        <taxon>Pseudomonadota</taxon>
        <taxon>Alphaproteobacteria</taxon>
        <taxon>Acetobacterales</taxon>
        <taxon>Acidocellaceae</taxon>
        <taxon>Acidisoma</taxon>
    </lineage>
</organism>
<evidence type="ECO:0000313" key="2">
    <source>
        <dbReference type="EMBL" id="MCB8877444.1"/>
    </source>
</evidence>
<feature type="region of interest" description="Disordered" evidence="1">
    <location>
        <begin position="1"/>
        <end position="33"/>
    </location>
</feature>
<name>A0A963YUV2_9PROT</name>
<accession>A0A963YUV2</accession>
<reference evidence="2" key="2">
    <citation type="submission" date="2021-01" db="EMBL/GenBank/DDBJ databases">
        <authorList>
            <person name="Mieszkin S."/>
            <person name="Pouder E."/>
            <person name="Alain K."/>
        </authorList>
    </citation>
    <scope>NUCLEOTIDE SEQUENCE</scope>
    <source>
        <strain evidence="2">HW T2.11</strain>
    </source>
</reference>
<keyword evidence="3" id="KW-1185">Reference proteome</keyword>
<evidence type="ECO:0000313" key="3">
    <source>
        <dbReference type="Proteomes" id="UP000708298"/>
    </source>
</evidence>
<dbReference type="EMBL" id="JAESVB010000013">
    <property type="protein sequence ID" value="MCB8877444.1"/>
    <property type="molecule type" value="Genomic_DNA"/>
</dbReference>
<comment type="caution">
    <text evidence="2">The sequence shown here is derived from an EMBL/GenBank/DDBJ whole genome shotgun (WGS) entry which is preliminary data.</text>
</comment>
<dbReference type="SUPFAM" id="SSF46785">
    <property type="entry name" value="Winged helix' DNA-binding domain"/>
    <property type="match status" value="1"/>
</dbReference>
<dbReference type="Proteomes" id="UP000708298">
    <property type="component" value="Unassembled WGS sequence"/>
</dbReference>
<reference evidence="2" key="1">
    <citation type="journal article" date="2021" name="Microorganisms">
        <title>Acidisoma silvae sp. nov. and Acidisomacellulosilytica sp. nov., Two Acidophilic Bacteria Isolated from Decaying Wood, Hydrolyzing Cellulose and Producing Poly-3-hydroxybutyrate.</title>
        <authorList>
            <person name="Mieszkin S."/>
            <person name="Pouder E."/>
            <person name="Uroz S."/>
            <person name="Simon-Colin C."/>
            <person name="Alain K."/>
        </authorList>
    </citation>
    <scope>NUCLEOTIDE SEQUENCE</scope>
    <source>
        <strain evidence="2">HW T2.11</strain>
    </source>
</reference>
<dbReference type="InterPro" id="IPR036390">
    <property type="entry name" value="WH_DNA-bd_sf"/>
</dbReference>
<protein>
    <submittedName>
        <fullName evidence="2">Helix-turn-helix transcriptional regulator</fullName>
    </submittedName>
</protein>
<proteinExistence type="predicted"/>
<gene>
    <name evidence="2" type="ORF">ASILVAE211_19780</name>
</gene>
<sequence length="163" mass="18547">MDVVNRARWRAEPQSDRAPPKPAEDKPTRPQPIRDAILRFMSEPRSAGEIAEHIVRPVPTATGHLRAMMQRGLVRRIAFGTYALSEYAGPDVRIPQRRSQSTREMRSTIRAHLCDRCSVQGLHLRTGISEKAVRVALRDLWFSGLLEGDETTGYRLVKHLRQS</sequence>
<evidence type="ECO:0000256" key="1">
    <source>
        <dbReference type="SAM" id="MobiDB-lite"/>
    </source>
</evidence>
<dbReference type="InterPro" id="IPR036388">
    <property type="entry name" value="WH-like_DNA-bd_sf"/>
</dbReference>